<dbReference type="PATRIC" id="fig|1354791.3.peg.12"/>
<sequence length="132" mass="15120">MARPAGRLADRGFPRAARLTCASDYQQVFAGAHRVSEAPFTGLWRHHPSDAPQTARLGMAVAKRNVRLATQRNRIKRLIRESFRHHRDSLGAIDIVVLCKPRAERYSNEQLREALDRLWQRMSIQCERSSSS</sequence>
<dbReference type="PANTHER" id="PTHR33992:SF1">
    <property type="entry name" value="RIBONUCLEASE P PROTEIN COMPONENT"/>
    <property type="match status" value="1"/>
</dbReference>
<dbReference type="AlphaFoldDB" id="W8KQM4"/>
<comment type="catalytic activity">
    <reaction evidence="7">
        <text>Endonucleolytic cleavage of RNA, removing 5'-extranucleotides from tRNA precursor.</text>
        <dbReference type="EC" id="3.1.26.5"/>
    </reaction>
</comment>
<dbReference type="PANTHER" id="PTHR33992">
    <property type="entry name" value="RIBONUCLEASE P PROTEIN COMPONENT"/>
    <property type="match status" value="1"/>
</dbReference>
<dbReference type="InterPro" id="IPR000100">
    <property type="entry name" value="RNase_P"/>
</dbReference>
<evidence type="ECO:0000256" key="6">
    <source>
        <dbReference type="ARBA" id="ARBA00022884"/>
    </source>
</evidence>
<keyword evidence="3 7" id="KW-0540">Nuclease</keyword>
<dbReference type="GO" id="GO:0004526">
    <property type="term" value="F:ribonuclease P activity"/>
    <property type="evidence" value="ECO:0007669"/>
    <property type="project" value="UniProtKB-UniRule"/>
</dbReference>
<evidence type="ECO:0000256" key="3">
    <source>
        <dbReference type="ARBA" id="ARBA00022722"/>
    </source>
</evidence>
<name>W8KQM4_9GAMM</name>
<dbReference type="PROSITE" id="PS00648">
    <property type="entry name" value="RIBONUCLEASE_P"/>
    <property type="match status" value="1"/>
</dbReference>
<dbReference type="NCBIfam" id="TIGR00188">
    <property type="entry name" value="rnpA"/>
    <property type="match status" value="1"/>
</dbReference>
<dbReference type="InterPro" id="IPR014721">
    <property type="entry name" value="Ribsml_uS5_D2-typ_fold_subgr"/>
</dbReference>
<protein>
    <recommendedName>
        <fullName evidence="7 8">Ribonuclease P protein component</fullName>
        <shortName evidence="7">RNase P protein</shortName>
        <shortName evidence="7">RNaseP protein</shortName>
        <ecNumber evidence="7 8">3.1.26.5</ecNumber>
    </recommendedName>
    <alternativeName>
        <fullName evidence="7">Protein C5</fullName>
    </alternativeName>
</protein>
<evidence type="ECO:0000313" key="9">
    <source>
        <dbReference type="EMBL" id="AHK77861.1"/>
    </source>
</evidence>
<evidence type="ECO:0000256" key="7">
    <source>
        <dbReference type="HAMAP-Rule" id="MF_00227"/>
    </source>
</evidence>
<reference evidence="10" key="2">
    <citation type="submission" date="2014-02" db="EMBL/GenBank/DDBJ databases">
        <title>Draft Genome Sequence of extremely halophilic bacteria Halorhodospira halochloris.</title>
        <authorList>
            <person name="Singh K.S."/>
        </authorList>
    </citation>
    <scope>NUCLEOTIDE SEQUENCE [LARGE SCALE GENOMIC DNA]</scope>
    <source>
        <strain evidence="10">A</strain>
    </source>
</reference>
<dbReference type="HOGENOM" id="CLU_117179_11_0_6"/>
<dbReference type="HAMAP" id="MF_00227">
    <property type="entry name" value="RNase_P"/>
    <property type="match status" value="1"/>
</dbReference>
<comment type="subunit">
    <text evidence="7">Consists of a catalytic RNA component (M1 or rnpB) and a protein subunit.</text>
</comment>
<evidence type="ECO:0000313" key="10">
    <source>
        <dbReference type="Proteomes" id="UP000019442"/>
    </source>
</evidence>
<dbReference type="GO" id="GO:0042781">
    <property type="term" value="F:3'-tRNA processing endoribonuclease activity"/>
    <property type="evidence" value="ECO:0007669"/>
    <property type="project" value="TreeGrafter"/>
</dbReference>
<dbReference type="GO" id="GO:0000049">
    <property type="term" value="F:tRNA binding"/>
    <property type="evidence" value="ECO:0007669"/>
    <property type="project" value="UniProtKB-UniRule"/>
</dbReference>
<dbReference type="Proteomes" id="UP000019442">
    <property type="component" value="Chromosome"/>
</dbReference>
<comment type="function">
    <text evidence="1 7">RNaseP catalyzes the removal of the 5'-leader sequence from pre-tRNA to produce the mature 5'-terminus. It can also cleave other RNA substrates such as 4.5S RNA. The protein component plays an auxiliary but essential role in vivo by binding to the 5'-leader sequence and broadening the substrate specificity of the ribozyme.</text>
</comment>
<evidence type="ECO:0000256" key="2">
    <source>
        <dbReference type="ARBA" id="ARBA00022694"/>
    </source>
</evidence>
<proteinExistence type="inferred from homology"/>
<keyword evidence="10" id="KW-1185">Reference proteome</keyword>
<dbReference type="OrthoDB" id="9796422at2"/>
<evidence type="ECO:0000256" key="5">
    <source>
        <dbReference type="ARBA" id="ARBA00022801"/>
    </source>
</evidence>
<dbReference type="SUPFAM" id="SSF54211">
    <property type="entry name" value="Ribosomal protein S5 domain 2-like"/>
    <property type="match status" value="1"/>
</dbReference>
<dbReference type="InterPro" id="IPR020539">
    <property type="entry name" value="RNase_P_CS"/>
</dbReference>
<dbReference type="Gene3D" id="3.30.230.10">
    <property type="match status" value="1"/>
</dbReference>
<organism evidence="9 10">
    <name type="scientific">Ectothiorhodospira haloalkaliphila</name>
    <dbReference type="NCBI Taxonomy" id="421628"/>
    <lineage>
        <taxon>Bacteria</taxon>
        <taxon>Pseudomonadati</taxon>
        <taxon>Pseudomonadota</taxon>
        <taxon>Gammaproteobacteria</taxon>
        <taxon>Chromatiales</taxon>
        <taxon>Ectothiorhodospiraceae</taxon>
        <taxon>Ectothiorhodospira</taxon>
    </lineage>
</organism>
<evidence type="ECO:0000256" key="8">
    <source>
        <dbReference type="NCBIfam" id="TIGR00188"/>
    </source>
</evidence>
<keyword evidence="6 7" id="KW-0694">RNA-binding</keyword>
<keyword evidence="5 7" id="KW-0378">Hydrolase</keyword>
<dbReference type="EMBL" id="CP007268">
    <property type="protein sequence ID" value="AHK77861.1"/>
    <property type="molecule type" value="Genomic_DNA"/>
</dbReference>
<reference evidence="9 10" key="1">
    <citation type="journal article" date="2014" name="J Genomics">
        <title>Draft Genome Sequence of the Extremely Halophilic Phototrophic Purple Sulfur Bacterium Halorhodospira halochloris.</title>
        <authorList>
            <person name="Singh K.S."/>
            <person name="Kirksey J."/>
            <person name="Hoff W.D."/>
            <person name="Deole R."/>
        </authorList>
    </citation>
    <scope>NUCLEOTIDE SEQUENCE [LARGE SCALE GENOMIC DNA]</scope>
    <source>
        <strain evidence="9 10">A</strain>
    </source>
</reference>
<accession>W8KQM4</accession>
<keyword evidence="2 7" id="KW-0819">tRNA processing</keyword>
<dbReference type="GO" id="GO:0001682">
    <property type="term" value="P:tRNA 5'-leader removal"/>
    <property type="evidence" value="ECO:0007669"/>
    <property type="project" value="UniProtKB-UniRule"/>
</dbReference>
<dbReference type="EC" id="3.1.26.5" evidence="7 8"/>
<dbReference type="Pfam" id="PF00825">
    <property type="entry name" value="Ribonuclease_P"/>
    <property type="match status" value="1"/>
</dbReference>
<dbReference type="GO" id="GO:0030677">
    <property type="term" value="C:ribonuclease P complex"/>
    <property type="evidence" value="ECO:0007669"/>
    <property type="project" value="TreeGrafter"/>
</dbReference>
<keyword evidence="4 7" id="KW-0255">Endonuclease</keyword>
<comment type="similarity">
    <text evidence="7">Belongs to the RnpA family.</text>
</comment>
<dbReference type="InterPro" id="IPR020568">
    <property type="entry name" value="Ribosomal_Su5_D2-typ_SF"/>
</dbReference>
<evidence type="ECO:0000256" key="1">
    <source>
        <dbReference type="ARBA" id="ARBA00002663"/>
    </source>
</evidence>
<evidence type="ECO:0000256" key="4">
    <source>
        <dbReference type="ARBA" id="ARBA00022759"/>
    </source>
</evidence>
<gene>
    <name evidence="7" type="primary">rnpA</name>
    <name evidence="9" type="ORF">M911_00070</name>
</gene>
<dbReference type="KEGG" id="hhc:M911_00070"/>